<dbReference type="AlphaFoldDB" id="A0A495J9P1"/>
<dbReference type="RefSeq" id="WP_121200635.1">
    <property type="nucleotide sequence ID" value="NZ_RBKU01000001.1"/>
</dbReference>
<gene>
    <name evidence="2" type="ORF">BDD43_5032</name>
</gene>
<evidence type="ECO:0000256" key="1">
    <source>
        <dbReference type="SAM" id="SignalP"/>
    </source>
</evidence>
<sequence length="234" mass="26176">MKNRFNTQAIVLMLIINIGTAQAQKYNLLKPNCANTISCASNQYGINQQTLALAKAPKNQFSIIVNPQFKPVNFISVSENYYLSQSQRVDTSIFSLIKPEWKQASAAQKAVIIAQEKANFATLAKKYHAASNAGQQLIYMVNNTPNDVALQMQDWSFIGILEALIGQNQWRAVQYWQFSTCGNSYLLKHIAPGNSLSFIAPVSMGNYKTTLRYKILGKNIFYYSNSSGLTHKNS</sequence>
<evidence type="ECO:0000313" key="3">
    <source>
        <dbReference type="Proteomes" id="UP000268007"/>
    </source>
</evidence>
<feature type="chain" id="PRO_5019714459" evidence="1">
    <location>
        <begin position="24"/>
        <end position="234"/>
    </location>
</feature>
<name>A0A495J9P1_9SPHI</name>
<accession>A0A495J9P1</accession>
<dbReference type="EMBL" id="RBKU01000001">
    <property type="protein sequence ID" value="RKR84779.1"/>
    <property type="molecule type" value="Genomic_DNA"/>
</dbReference>
<proteinExistence type="predicted"/>
<keyword evidence="3" id="KW-1185">Reference proteome</keyword>
<protein>
    <submittedName>
        <fullName evidence="2">Uncharacterized protein</fullName>
    </submittedName>
</protein>
<comment type="caution">
    <text evidence="2">The sequence shown here is derived from an EMBL/GenBank/DDBJ whole genome shotgun (WGS) entry which is preliminary data.</text>
</comment>
<keyword evidence="1" id="KW-0732">Signal</keyword>
<reference evidence="2 3" key="1">
    <citation type="submission" date="2018-10" db="EMBL/GenBank/DDBJ databases">
        <title>Genomic Encyclopedia of Archaeal and Bacterial Type Strains, Phase II (KMG-II): from individual species to whole genera.</title>
        <authorList>
            <person name="Goeker M."/>
        </authorList>
    </citation>
    <scope>NUCLEOTIDE SEQUENCE [LARGE SCALE GENOMIC DNA]</scope>
    <source>
        <strain evidence="2 3">DSM 18602</strain>
    </source>
</reference>
<organism evidence="2 3">
    <name type="scientific">Mucilaginibacter gracilis</name>
    <dbReference type="NCBI Taxonomy" id="423350"/>
    <lineage>
        <taxon>Bacteria</taxon>
        <taxon>Pseudomonadati</taxon>
        <taxon>Bacteroidota</taxon>
        <taxon>Sphingobacteriia</taxon>
        <taxon>Sphingobacteriales</taxon>
        <taxon>Sphingobacteriaceae</taxon>
        <taxon>Mucilaginibacter</taxon>
    </lineage>
</organism>
<evidence type="ECO:0000313" key="2">
    <source>
        <dbReference type="EMBL" id="RKR84779.1"/>
    </source>
</evidence>
<feature type="signal peptide" evidence="1">
    <location>
        <begin position="1"/>
        <end position="23"/>
    </location>
</feature>
<dbReference type="OrthoDB" id="1409248at2"/>
<dbReference type="Proteomes" id="UP000268007">
    <property type="component" value="Unassembled WGS sequence"/>
</dbReference>